<dbReference type="EMBL" id="MFPS01000009">
    <property type="protein sequence ID" value="OGH58597.1"/>
    <property type="molecule type" value="Genomic_DNA"/>
</dbReference>
<dbReference type="GO" id="GO:0009307">
    <property type="term" value="P:DNA restriction-modification system"/>
    <property type="evidence" value="ECO:0007669"/>
    <property type="project" value="InterPro"/>
</dbReference>
<evidence type="ECO:0000313" key="6">
    <source>
        <dbReference type="Proteomes" id="UP000177067"/>
    </source>
</evidence>
<dbReference type="GO" id="GO:0003677">
    <property type="term" value="F:DNA binding"/>
    <property type="evidence" value="ECO:0007669"/>
    <property type="project" value="InterPro"/>
</dbReference>
<reference evidence="5 6" key="1">
    <citation type="journal article" date="2016" name="Nat. Commun.">
        <title>Thousands of microbial genomes shed light on interconnected biogeochemical processes in an aquifer system.</title>
        <authorList>
            <person name="Anantharaman K."/>
            <person name="Brown C.T."/>
            <person name="Hug L.A."/>
            <person name="Sharon I."/>
            <person name="Castelle C.J."/>
            <person name="Probst A.J."/>
            <person name="Thomas B.C."/>
            <person name="Singh A."/>
            <person name="Wilkins M.J."/>
            <person name="Karaoz U."/>
            <person name="Brodie E.L."/>
            <person name="Williams K.H."/>
            <person name="Hubbard S.S."/>
            <person name="Banfield J.F."/>
        </authorList>
    </citation>
    <scope>NUCLEOTIDE SEQUENCE [LARGE SCALE GENOMIC DNA]</scope>
</reference>
<dbReference type="Pfam" id="PF03477">
    <property type="entry name" value="ATP-cone"/>
    <property type="match status" value="1"/>
</dbReference>
<dbReference type="InterPro" id="IPR005144">
    <property type="entry name" value="ATP-cone_dom"/>
</dbReference>
<gene>
    <name evidence="5" type="ORF">A2725_02755</name>
</gene>
<dbReference type="AlphaFoldDB" id="A0A1F6LGS5"/>
<evidence type="ECO:0000256" key="3">
    <source>
        <dbReference type="PROSITE-ProRule" id="PRU00492"/>
    </source>
</evidence>
<proteinExistence type="predicted"/>
<dbReference type="InterPro" id="IPR011335">
    <property type="entry name" value="Restrct_endonuc-II-like"/>
</dbReference>
<protein>
    <recommendedName>
        <fullName evidence="4">ATP-cone domain-containing protein</fullName>
    </recommendedName>
</protein>
<evidence type="ECO:0000259" key="4">
    <source>
        <dbReference type="PROSITE" id="PS51161"/>
    </source>
</evidence>
<accession>A0A1F6LGS5</accession>
<dbReference type="InterPro" id="IPR007560">
    <property type="entry name" value="Restrct_endonuc_IV_Mrr"/>
</dbReference>
<evidence type="ECO:0000256" key="1">
    <source>
        <dbReference type="ARBA" id="ARBA00022741"/>
    </source>
</evidence>
<evidence type="ECO:0000313" key="5">
    <source>
        <dbReference type="EMBL" id="OGH58597.1"/>
    </source>
</evidence>
<comment type="caution">
    <text evidence="5">The sequence shown here is derived from an EMBL/GenBank/DDBJ whole genome shotgun (WGS) entry which is preliminary data.</text>
</comment>
<name>A0A1F6LGS5_9BACT</name>
<dbReference type="Gene3D" id="3.40.1350.10">
    <property type="match status" value="1"/>
</dbReference>
<dbReference type="Pfam" id="PF04471">
    <property type="entry name" value="Mrr_cat"/>
    <property type="match status" value="1"/>
</dbReference>
<keyword evidence="1 3" id="KW-0547">Nucleotide-binding</keyword>
<organism evidence="5 6">
    <name type="scientific">Candidatus Magasanikbacteria bacterium RIFCSPHIGHO2_01_FULL_33_34</name>
    <dbReference type="NCBI Taxonomy" id="1798671"/>
    <lineage>
        <taxon>Bacteria</taxon>
        <taxon>Candidatus Magasanikiibacteriota</taxon>
    </lineage>
</organism>
<sequence>MNKKINIIKESGDTAPFIRAKVEKSLMRSGAYPALARQIALEVEKNLVSGTKTQDIYNLAYKILKRENARPIAARYSLKKAITALGPTGFPFERFIGEIFNRKGFNVQVGVVVKGKCVNHEVDVVAKNDEKHYFMECKFHADQARSTDVKVALYVHSRFRDILEKMDDKKLCHKIHKAWVITNTRLSQDAIAYGECNGMKMIGWNYPKGRGVEVLIEETGLHPLTCLTTINDNEKRMLLDNNVVLVQDLPEKIYLLKNLGIKDKKLENLLKEAKDICGDGGIINNDTK</sequence>
<dbReference type="GO" id="GO:0004519">
    <property type="term" value="F:endonuclease activity"/>
    <property type="evidence" value="ECO:0007669"/>
    <property type="project" value="InterPro"/>
</dbReference>
<evidence type="ECO:0000256" key="2">
    <source>
        <dbReference type="ARBA" id="ARBA00022840"/>
    </source>
</evidence>
<dbReference type="PROSITE" id="PS51161">
    <property type="entry name" value="ATP_CONE"/>
    <property type="match status" value="1"/>
</dbReference>
<dbReference type="SUPFAM" id="SSF52980">
    <property type="entry name" value="Restriction endonuclease-like"/>
    <property type="match status" value="1"/>
</dbReference>
<dbReference type="InterPro" id="IPR011856">
    <property type="entry name" value="tRNA_endonuc-like_dom_sf"/>
</dbReference>
<feature type="domain" description="ATP-cone" evidence="4">
    <location>
        <begin position="5"/>
        <end position="87"/>
    </location>
</feature>
<dbReference type="Proteomes" id="UP000177067">
    <property type="component" value="Unassembled WGS sequence"/>
</dbReference>
<dbReference type="GO" id="GO:0005524">
    <property type="term" value="F:ATP binding"/>
    <property type="evidence" value="ECO:0007669"/>
    <property type="project" value="UniProtKB-UniRule"/>
</dbReference>
<keyword evidence="2 3" id="KW-0067">ATP-binding</keyword>